<sequence length="516" mass="56587">MKVDLKAVYRLSEEHTRRLMIGLFAALAVLVLLQSVFSPLIVLAAVLTVTFAAMTLTRPLWTLAFLAVFLPFEPFLLKFVPVEVYLFARFFSEGLVYALCLVTASRVLMKQAKGVQTPVGLPFVLFLVVLAASALVNAVDPTTAALGVRQIIRFILVFFVAAHLAPPKAYVLRLTQVMLAIVAVQASIGLAQAFIGEPLDALLLPSEARTFGDITLTAGVSQFWDPGSRVFATLGRYDRLGNFLAFFLLIAAAMLYQKGNIRDRRELLSLFALALPALVLTYSRASWFAFLFGFLFIALYLHRDRRVAAVFASVLILAGAYVWASGLNVRFITEAPGQTLVERFYETFSASRWRSEYYGLGRVYWMVQTPITVVPAAPLFGFGPGQFGGGAVSALHDTSAYDRLGLPFGVYGTEGYVDNNWLSLWGETGTIGLAFFLWMYLALFAFAVRTARTHADPQVRALAGGYAAALIGFAFIAMLSTAFEIRTNGYYLWLFGGLLVAIAHGKGKTHDHPAGQ</sequence>
<comment type="caution">
    <text evidence="7">The sequence shown here is derived from an EMBL/GenBank/DDBJ whole genome shotgun (WGS) entry which is preliminary data.</text>
</comment>
<keyword evidence="3 5" id="KW-1133">Transmembrane helix</keyword>
<gene>
    <name evidence="7" type="ORF">A2856_01360</name>
</gene>
<keyword evidence="4 5" id="KW-0472">Membrane</keyword>
<feature type="transmembrane region" description="Helical" evidence="5">
    <location>
        <begin position="268"/>
        <end position="301"/>
    </location>
</feature>
<reference evidence="7 8" key="1">
    <citation type="journal article" date="2016" name="Nat. Commun.">
        <title>Thousands of microbial genomes shed light on interconnected biogeochemical processes in an aquifer system.</title>
        <authorList>
            <person name="Anantharaman K."/>
            <person name="Brown C.T."/>
            <person name="Hug L.A."/>
            <person name="Sharon I."/>
            <person name="Castelle C.J."/>
            <person name="Probst A.J."/>
            <person name="Thomas B.C."/>
            <person name="Singh A."/>
            <person name="Wilkins M.J."/>
            <person name="Karaoz U."/>
            <person name="Brodie E.L."/>
            <person name="Williams K.H."/>
            <person name="Hubbard S.S."/>
            <person name="Banfield J.F."/>
        </authorList>
    </citation>
    <scope>NUCLEOTIDE SEQUENCE [LARGE SCALE GENOMIC DNA]</scope>
</reference>
<keyword evidence="2 5" id="KW-0812">Transmembrane</keyword>
<dbReference type="Proteomes" id="UP000177885">
    <property type="component" value="Unassembled WGS sequence"/>
</dbReference>
<feature type="transmembrane region" description="Helical" evidence="5">
    <location>
        <begin position="363"/>
        <end position="383"/>
    </location>
</feature>
<feature type="transmembrane region" description="Helical" evidence="5">
    <location>
        <begin position="463"/>
        <end position="483"/>
    </location>
</feature>
<organism evidence="7 8">
    <name type="scientific">Candidatus Uhrbacteria bacterium RIFCSPHIGHO2_01_FULL_63_20</name>
    <dbReference type="NCBI Taxonomy" id="1802385"/>
    <lineage>
        <taxon>Bacteria</taxon>
        <taxon>Candidatus Uhriibacteriota</taxon>
    </lineage>
</organism>
<evidence type="ECO:0000256" key="5">
    <source>
        <dbReference type="SAM" id="Phobius"/>
    </source>
</evidence>
<feature type="transmembrane region" description="Helical" evidence="5">
    <location>
        <begin position="240"/>
        <end position="256"/>
    </location>
</feature>
<dbReference type="PANTHER" id="PTHR37422">
    <property type="entry name" value="TEICHURONIC ACID BIOSYNTHESIS PROTEIN TUAE"/>
    <property type="match status" value="1"/>
</dbReference>
<evidence type="ECO:0000256" key="2">
    <source>
        <dbReference type="ARBA" id="ARBA00022692"/>
    </source>
</evidence>
<evidence type="ECO:0000256" key="4">
    <source>
        <dbReference type="ARBA" id="ARBA00023136"/>
    </source>
</evidence>
<feature type="transmembrane region" description="Helical" evidence="5">
    <location>
        <begin position="431"/>
        <end position="451"/>
    </location>
</feature>
<evidence type="ECO:0000259" key="6">
    <source>
        <dbReference type="Pfam" id="PF04932"/>
    </source>
</evidence>
<dbReference type="PANTHER" id="PTHR37422:SF13">
    <property type="entry name" value="LIPOPOLYSACCHARIDE BIOSYNTHESIS PROTEIN PA4999-RELATED"/>
    <property type="match status" value="1"/>
</dbReference>
<dbReference type="InterPro" id="IPR007016">
    <property type="entry name" value="O-antigen_ligase-rel_domated"/>
</dbReference>
<feature type="transmembrane region" description="Helical" evidence="5">
    <location>
        <begin position="60"/>
        <end position="80"/>
    </location>
</feature>
<proteinExistence type="predicted"/>
<dbReference type="EMBL" id="MGDT01000007">
    <property type="protein sequence ID" value="OGL66327.1"/>
    <property type="molecule type" value="Genomic_DNA"/>
</dbReference>
<feature type="transmembrane region" description="Helical" evidence="5">
    <location>
        <begin position="20"/>
        <end position="53"/>
    </location>
</feature>
<evidence type="ECO:0000313" key="8">
    <source>
        <dbReference type="Proteomes" id="UP000177885"/>
    </source>
</evidence>
<feature type="transmembrane region" description="Helical" evidence="5">
    <location>
        <begin position="145"/>
        <end position="165"/>
    </location>
</feature>
<dbReference type="Pfam" id="PF04932">
    <property type="entry name" value="Wzy_C"/>
    <property type="match status" value="1"/>
</dbReference>
<dbReference type="InterPro" id="IPR051533">
    <property type="entry name" value="WaaL-like"/>
</dbReference>
<dbReference type="GO" id="GO:0016020">
    <property type="term" value="C:membrane"/>
    <property type="evidence" value="ECO:0007669"/>
    <property type="project" value="UniProtKB-SubCell"/>
</dbReference>
<name>A0A1F7TL90_9BACT</name>
<accession>A0A1F7TL90</accession>
<dbReference type="AlphaFoldDB" id="A0A1F7TL90"/>
<feature type="transmembrane region" description="Helical" evidence="5">
    <location>
        <begin position="120"/>
        <end position="139"/>
    </location>
</feature>
<comment type="subcellular location">
    <subcellularLocation>
        <location evidence="1">Membrane</location>
        <topology evidence="1">Multi-pass membrane protein</topology>
    </subcellularLocation>
</comment>
<feature type="transmembrane region" description="Helical" evidence="5">
    <location>
        <begin position="86"/>
        <end position="108"/>
    </location>
</feature>
<feature type="transmembrane region" description="Helical" evidence="5">
    <location>
        <begin position="307"/>
        <end position="324"/>
    </location>
</feature>
<evidence type="ECO:0000256" key="1">
    <source>
        <dbReference type="ARBA" id="ARBA00004141"/>
    </source>
</evidence>
<dbReference type="STRING" id="1802385.A2856_01360"/>
<feature type="domain" description="O-antigen ligase-related" evidence="6">
    <location>
        <begin position="271"/>
        <end position="437"/>
    </location>
</feature>
<evidence type="ECO:0000313" key="7">
    <source>
        <dbReference type="EMBL" id="OGL66327.1"/>
    </source>
</evidence>
<evidence type="ECO:0000256" key="3">
    <source>
        <dbReference type="ARBA" id="ARBA00022989"/>
    </source>
</evidence>
<protein>
    <recommendedName>
        <fullName evidence="6">O-antigen ligase-related domain-containing protein</fullName>
    </recommendedName>
</protein>